<keyword evidence="1" id="KW-1133">Transmembrane helix</keyword>
<organism evidence="2 3">
    <name type="scientific">Coregonus suidteri</name>
    <dbReference type="NCBI Taxonomy" id="861788"/>
    <lineage>
        <taxon>Eukaryota</taxon>
        <taxon>Metazoa</taxon>
        <taxon>Chordata</taxon>
        <taxon>Craniata</taxon>
        <taxon>Vertebrata</taxon>
        <taxon>Euteleostomi</taxon>
        <taxon>Actinopterygii</taxon>
        <taxon>Neopterygii</taxon>
        <taxon>Teleostei</taxon>
        <taxon>Protacanthopterygii</taxon>
        <taxon>Salmoniformes</taxon>
        <taxon>Salmonidae</taxon>
        <taxon>Coregoninae</taxon>
        <taxon>Coregonus</taxon>
    </lineage>
</organism>
<keyword evidence="1" id="KW-0472">Membrane</keyword>
<evidence type="ECO:0000313" key="3">
    <source>
        <dbReference type="Proteomes" id="UP001356427"/>
    </source>
</evidence>
<feature type="transmembrane region" description="Helical" evidence="1">
    <location>
        <begin position="43"/>
        <end position="63"/>
    </location>
</feature>
<feature type="transmembrane region" description="Helical" evidence="1">
    <location>
        <begin position="84"/>
        <end position="104"/>
    </location>
</feature>
<feature type="transmembrane region" description="Helical" evidence="1">
    <location>
        <begin position="12"/>
        <end position="31"/>
    </location>
</feature>
<dbReference type="AlphaFoldDB" id="A0AAN8MK79"/>
<evidence type="ECO:0000313" key="2">
    <source>
        <dbReference type="EMBL" id="KAK6325660.1"/>
    </source>
</evidence>
<keyword evidence="3" id="KW-1185">Reference proteome</keyword>
<dbReference type="Proteomes" id="UP001356427">
    <property type="component" value="Unassembled WGS sequence"/>
</dbReference>
<name>A0AAN8MK79_9TELE</name>
<evidence type="ECO:0000256" key="1">
    <source>
        <dbReference type="SAM" id="Phobius"/>
    </source>
</evidence>
<proteinExistence type="predicted"/>
<protein>
    <submittedName>
        <fullName evidence="2">Uncharacterized protein</fullName>
    </submittedName>
</protein>
<sequence>SSTSLSPGRTGSRTLSCLCVLIPLFTIQSTYPPEPGNSWRVMLLMAVTVWSLLTTVQLLGVFMSDAAEMFHWIQGAGLPVAEQLTTTSMSALGSVLGTFCIVALTSDTP</sequence>
<accession>A0AAN8MK79</accession>
<reference evidence="2 3" key="1">
    <citation type="submission" date="2021-04" db="EMBL/GenBank/DDBJ databases">
        <authorList>
            <person name="De Guttry C."/>
            <person name="Zahm M."/>
            <person name="Klopp C."/>
            <person name="Cabau C."/>
            <person name="Louis A."/>
            <person name="Berthelot C."/>
            <person name="Parey E."/>
            <person name="Roest Crollius H."/>
            <person name="Montfort J."/>
            <person name="Robinson-Rechavi M."/>
            <person name="Bucao C."/>
            <person name="Bouchez O."/>
            <person name="Gislard M."/>
            <person name="Lluch J."/>
            <person name="Milhes M."/>
            <person name="Lampietro C."/>
            <person name="Lopez Roques C."/>
            <person name="Donnadieu C."/>
            <person name="Braasch I."/>
            <person name="Desvignes T."/>
            <person name="Postlethwait J."/>
            <person name="Bobe J."/>
            <person name="Wedekind C."/>
            <person name="Guiguen Y."/>
        </authorList>
    </citation>
    <scope>NUCLEOTIDE SEQUENCE [LARGE SCALE GENOMIC DNA]</scope>
    <source>
        <strain evidence="2">Cs_M1</strain>
        <tissue evidence="2">Blood</tissue>
    </source>
</reference>
<gene>
    <name evidence="2" type="ORF">J4Q44_G00050020</name>
</gene>
<dbReference type="EMBL" id="JAGTTL010000003">
    <property type="protein sequence ID" value="KAK6325660.1"/>
    <property type="molecule type" value="Genomic_DNA"/>
</dbReference>
<comment type="caution">
    <text evidence="2">The sequence shown here is derived from an EMBL/GenBank/DDBJ whole genome shotgun (WGS) entry which is preliminary data.</text>
</comment>
<keyword evidence="1" id="KW-0812">Transmembrane</keyword>
<feature type="non-terminal residue" evidence="2">
    <location>
        <position position="1"/>
    </location>
</feature>